<evidence type="ECO:0000256" key="1">
    <source>
        <dbReference type="ARBA" id="ARBA00049958"/>
    </source>
</evidence>
<dbReference type="InterPro" id="IPR034904">
    <property type="entry name" value="FSCA_dom_sf"/>
</dbReference>
<comment type="caution">
    <text evidence="4">The sequence shown here is derived from an EMBL/GenBank/DDBJ whole genome shotgun (WGS) entry which is preliminary data.</text>
</comment>
<dbReference type="PANTHER" id="PTHR11178">
    <property type="entry name" value="IRON-SULFUR CLUSTER SCAFFOLD PROTEIN NFU-RELATED"/>
    <property type="match status" value="1"/>
</dbReference>
<gene>
    <name evidence="4" type="ORF">ACFQGD_15360</name>
</gene>
<dbReference type="RefSeq" id="WP_345392647.1">
    <property type="nucleotide sequence ID" value="NZ_BAABLA010000011.1"/>
</dbReference>
<dbReference type="Pfam" id="PF01106">
    <property type="entry name" value="NifU"/>
    <property type="match status" value="1"/>
</dbReference>
<dbReference type="InterPro" id="IPR001075">
    <property type="entry name" value="NIF_FeS_clus_asmbl_NifU_C"/>
</dbReference>
<evidence type="ECO:0000256" key="2">
    <source>
        <dbReference type="SAM" id="MobiDB-lite"/>
    </source>
</evidence>
<comment type="function">
    <text evidence="1">May be involved in the formation or repair of [Fe-S] clusters present in iron-sulfur proteins.</text>
</comment>
<dbReference type="EMBL" id="JBHSXX010000001">
    <property type="protein sequence ID" value="MFC6868519.1"/>
    <property type="molecule type" value="Genomic_DNA"/>
</dbReference>
<reference evidence="5" key="1">
    <citation type="journal article" date="2019" name="Int. J. Syst. Evol. Microbiol.">
        <title>The Global Catalogue of Microorganisms (GCM) 10K type strain sequencing project: providing services to taxonomists for standard genome sequencing and annotation.</title>
        <authorList>
            <consortium name="The Broad Institute Genomics Platform"/>
            <consortium name="The Broad Institute Genome Sequencing Center for Infectious Disease"/>
            <person name="Wu L."/>
            <person name="Ma J."/>
        </authorList>
    </citation>
    <scope>NUCLEOTIDE SEQUENCE [LARGE SCALE GENOMIC DNA]</scope>
    <source>
        <strain evidence="5">KCTC 32255</strain>
    </source>
</reference>
<evidence type="ECO:0000259" key="3">
    <source>
        <dbReference type="Pfam" id="PF01106"/>
    </source>
</evidence>
<name>A0ABW2C158_9PSEU</name>
<evidence type="ECO:0000313" key="5">
    <source>
        <dbReference type="Proteomes" id="UP001596337"/>
    </source>
</evidence>
<feature type="domain" description="NIF system FeS cluster assembly NifU C-terminal" evidence="3">
    <location>
        <begin position="84"/>
        <end position="148"/>
    </location>
</feature>
<sequence>MDSLESLLARMEELLRAVEGLAEDDRAHVFELLDGIDTLHRHALTDLARQLPGDTLAALRDGSDAVAWLFDAYGVGVDEHAAAERALDEIRPYIHSHGGNVELLDVTDGVVRLRLAGACAGCTASAMTLTDGIERALREHLPGFVGVEAEQDEAEPHPPPGPVLIELKSSPPDGWR</sequence>
<dbReference type="SUPFAM" id="SSF117916">
    <property type="entry name" value="Fe-S cluster assembly (FSCA) domain-like"/>
    <property type="match status" value="1"/>
</dbReference>
<proteinExistence type="predicted"/>
<dbReference type="Proteomes" id="UP001596337">
    <property type="component" value="Unassembled WGS sequence"/>
</dbReference>
<accession>A0ABW2C158</accession>
<keyword evidence="5" id="KW-1185">Reference proteome</keyword>
<feature type="region of interest" description="Disordered" evidence="2">
    <location>
        <begin position="149"/>
        <end position="176"/>
    </location>
</feature>
<evidence type="ECO:0000313" key="4">
    <source>
        <dbReference type="EMBL" id="MFC6868519.1"/>
    </source>
</evidence>
<dbReference type="Gene3D" id="3.30.300.130">
    <property type="entry name" value="Fe-S cluster assembly (FSCA)"/>
    <property type="match status" value="1"/>
</dbReference>
<protein>
    <submittedName>
        <fullName evidence="4">NifU family protein</fullName>
    </submittedName>
</protein>
<organism evidence="4 5">
    <name type="scientific">Haloechinothrix salitolerans</name>
    <dbReference type="NCBI Taxonomy" id="926830"/>
    <lineage>
        <taxon>Bacteria</taxon>
        <taxon>Bacillati</taxon>
        <taxon>Actinomycetota</taxon>
        <taxon>Actinomycetes</taxon>
        <taxon>Pseudonocardiales</taxon>
        <taxon>Pseudonocardiaceae</taxon>
        <taxon>Haloechinothrix</taxon>
    </lineage>
</organism>